<evidence type="ECO:0000256" key="6">
    <source>
        <dbReference type="ARBA" id="ARBA00022519"/>
    </source>
</evidence>
<evidence type="ECO:0000313" key="11">
    <source>
        <dbReference type="EMBL" id="MEN3749793.1"/>
    </source>
</evidence>
<keyword evidence="6" id="KW-0997">Cell inner membrane</keyword>
<proteinExistence type="inferred from homology"/>
<sequence>MVATIPASAVFKNRPWRSGVSGTIWNGEVGVAGGSTARWNWSPLRSLLGLGFAADWKLTGPDTELGGRVIAHPGSTTFDKVSGSANAGLLSVLKPNMPFSCDMTAQVDMPRAVTGGDDQMIQARVLTDPGSCGARGLAARAQVPSLLFTAETVGDVTRIRLAPATQRMTTLMSGTLSESGDLELNMTPEGARTLPFLPLPPGTPMRMKL</sequence>
<reference evidence="11 12" key="1">
    <citation type="submission" date="2024-05" db="EMBL/GenBank/DDBJ databases">
        <title>Sphingomonas sp. HF-S3 16S ribosomal RNA gene Genome sequencing and assembly.</title>
        <authorList>
            <person name="Lee H."/>
        </authorList>
    </citation>
    <scope>NUCLEOTIDE SEQUENCE [LARGE SCALE GENOMIC DNA]</scope>
    <source>
        <strain evidence="11 12">HF-S3</strain>
    </source>
</reference>
<keyword evidence="9" id="KW-0472">Membrane</keyword>
<evidence type="ECO:0000256" key="8">
    <source>
        <dbReference type="ARBA" id="ARBA00022927"/>
    </source>
</evidence>
<keyword evidence="4" id="KW-0813">Transport</keyword>
<protein>
    <recommendedName>
        <fullName evidence="3">Type II secretion system protein N</fullName>
    </recommendedName>
    <alternativeName>
        <fullName evidence="10">General secretion pathway protein N</fullName>
    </alternativeName>
</protein>
<evidence type="ECO:0000256" key="2">
    <source>
        <dbReference type="ARBA" id="ARBA00007208"/>
    </source>
</evidence>
<keyword evidence="5" id="KW-1003">Cell membrane</keyword>
<evidence type="ECO:0000256" key="3">
    <source>
        <dbReference type="ARBA" id="ARBA00021563"/>
    </source>
</evidence>
<keyword evidence="8" id="KW-0653">Protein transport</keyword>
<evidence type="ECO:0000256" key="10">
    <source>
        <dbReference type="ARBA" id="ARBA00030772"/>
    </source>
</evidence>
<dbReference type="InterPro" id="IPR022792">
    <property type="entry name" value="T2SS_protein-GspN"/>
</dbReference>
<keyword evidence="12" id="KW-1185">Reference proteome</keyword>
<keyword evidence="7" id="KW-0812">Transmembrane</keyword>
<evidence type="ECO:0000256" key="1">
    <source>
        <dbReference type="ARBA" id="ARBA00004533"/>
    </source>
</evidence>
<evidence type="ECO:0000256" key="5">
    <source>
        <dbReference type="ARBA" id="ARBA00022475"/>
    </source>
</evidence>
<evidence type="ECO:0000313" key="12">
    <source>
        <dbReference type="Proteomes" id="UP001427805"/>
    </source>
</evidence>
<comment type="caution">
    <text evidence="11">The sequence shown here is derived from an EMBL/GenBank/DDBJ whole genome shotgun (WGS) entry which is preliminary data.</text>
</comment>
<evidence type="ECO:0000256" key="9">
    <source>
        <dbReference type="ARBA" id="ARBA00023136"/>
    </source>
</evidence>
<accession>A0ABV0BE30</accession>
<organism evidence="11 12">
    <name type="scientific">Sphingomonas rustica</name>
    <dbReference type="NCBI Taxonomy" id="3103142"/>
    <lineage>
        <taxon>Bacteria</taxon>
        <taxon>Pseudomonadati</taxon>
        <taxon>Pseudomonadota</taxon>
        <taxon>Alphaproteobacteria</taxon>
        <taxon>Sphingomonadales</taxon>
        <taxon>Sphingomonadaceae</taxon>
        <taxon>Sphingomonas</taxon>
    </lineage>
</organism>
<name>A0ABV0BE30_9SPHN</name>
<evidence type="ECO:0000256" key="4">
    <source>
        <dbReference type="ARBA" id="ARBA00022448"/>
    </source>
</evidence>
<comment type="subcellular location">
    <subcellularLocation>
        <location evidence="1">Cell inner membrane</location>
    </subcellularLocation>
</comment>
<dbReference type="Pfam" id="PF01203">
    <property type="entry name" value="T2SSN"/>
    <property type="match status" value="1"/>
</dbReference>
<gene>
    <name evidence="11" type="ORF">TPR58_21660</name>
</gene>
<dbReference type="EMBL" id="JBDIZK010000017">
    <property type="protein sequence ID" value="MEN3749793.1"/>
    <property type="molecule type" value="Genomic_DNA"/>
</dbReference>
<comment type="similarity">
    <text evidence="2">Belongs to the GSP N family.</text>
</comment>
<dbReference type="RefSeq" id="WP_346248844.1">
    <property type="nucleotide sequence ID" value="NZ_JBDIZK010000017.1"/>
</dbReference>
<evidence type="ECO:0000256" key="7">
    <source>
        <dbReference type="ARBA" id="ARBA00022692"/>
    </source>
</evidence>
<dbReference type="Proteomes" id="UP001427805">
    <property type="component" value="Unassembled WGS sequence"/>
</dbReference>